<evidence type="ECO:0000256" key="2">
    <source>
        <dbReference type="HAMAP-Rule" id="MF_00489"/>
    </source>
</evidence>
<evidence type="ECO:0000313" key="3">
    <source>
        <dbReference type="EMBL" id="MDQ0556744.1"/>
    </source>
</evidence>
<dbReference type="PANTHER" id="PTHR35146">
    <property type="entry name" value="UPF0178 PROTEIN YAII"/>
    <property type="match status" value="1"/>
</dbReference>
<evidence type="ECO:0000256" key="1">
    <source>
        <dbReference type="ARBA" id="ARBA00008522"/>
    </source>
</evidence>
<sequence>MKILIDADGCPVIDITISVAKKFGIEVILMCDTSHIFNKQGVETIILEKGSDSVDFALVNRVKKDDIIVTQDYGLAAMALAKCGHPINQNGKLYTNENIDQLLFTRHISKKARNAGARTKGPKKRQKEDDIKFEGSLINLINHLNHILQH</sequence>
<evidence type="ECO:0000313" key="4">
    <source>
        <dbReference type="Proteomes" id="UP001232584"/>
    </source>
</evidence>
<proteinExistence type="inferred from homology"/>
<dbReference type="HAMAP" id="MF_00489">
    <property type="entry name" value="UPF0178"/>
    <property type="match status" value="1"/>
</dbReference>
<dbReference type="NCBIfam" id="NF001095">
    <property type="entry name" value="PRK00124.1"/>
    <property type="match status" value="1"/>
</dbReference>
<reference evidence="3 4" key="1">
    <citation type="submission" date="2023-07" db="EMBL/GenBank/DDBJ databases">
        <title>Genomic Encyclopedia of Type Strains, Phase IV (KMG-IV): sequencing the most valuable type-strain genomes for metagenomic binning, comparative biology and taxonomic classification.</title>
        <authorList>
            <person name="Goeker M."/>
        </authorList>
    </citation>
    <scope>NUCLEOTIDE SEQUENCE [LARGE SCALE GENOMIC DNA]</scope>
    <source>
        <strain evidence="3 4">DSM 15049</strain>
    </source>
</reference>
<name>A0ABU0N1K5_9FIRM</name>
<dbReference type="RefSeq" id="WP_307506579.1">
    <property type="nucleotide sequence ID" value="NZ_BAAACE010000005.1"/>
</dbReference>
<gene>
    <name evidence="3" type="ORF">QOZ92_001860</name>
</gene>
<keyword evidence="4" id="KW-1185">Reference proteome</keyword>
<accession>A0ABU0N1K5</accession>
<dbReference type="InterPro" id="IPR003791">
    <property type="entry name" value="UPF0178"/>
</dbReference>
<dbReference type="Proteomes" id="UP001232584">
    <property type="component" value="Unassembled WGS sequence"/>
</dbReference>
<dbReference type="PANTHER" id="PTHR35146:SF1">
    <property type="entry name" value="UPF0178 PROTEIN YAII"/>
    <property type="match status" value="1"/>
</dbReference>
<comment type="similarity">
    <text evidence="1 2">Belongs to the UPF0178 family.</text>
</comment>
<comment type="caution">
    <text evidence="3">The sequence shown here is derived from an EMBL/GenBank/DDBJ whole genome shotgun (WGS) entry which is preliminary data.</text>
</comment>
<dbReference type="EMBL" id="JAUSWG010000007">
    <property type="protein sequence ID" value="MDQ0556744.1"/>
    <property type="molecule type" value="Genomic_DNA"/>
</dbReference>
<organism evidence="3 4">
    <name type="scientific">Paraclostridium ghonii</name>
    <dbReference type="NCBI Taxonomy" id="29358"/>
    <lineage>
        <taxon>Bacteria</taxon>
        <taxon>Bacillati</taxon>
        <taxon>Bacillota</taxon>
        <taxon>Clostridia</taxon>
        <taxon>Peptostreptococcales</taxon>
        <taxon>Peptostreptococcaceae</taxon>
        <taxon>Paraclostridium</taxon>
    </lineage>
</organism>
<dbReference type="Pfam" id="PF02639">
    <property type="entry name" value="DUF188"/>
    <property type="match status" value="1"/>
</dbReference>
<protein>
    <recommendedName>
        <fullName evidence="2">UPF0178 protein QOZ92_001860</fullName>
    </recommendedName>
</protein>